<proteinExistence type="predicted"/>
<accession>A0A1L8CQ80</accession>
<dbReference type="Gene3D" id="3.40.980.10">
    <property type="entry name" value="MoaB/Mog-like domain"/>
    <property type="match status" value="1"/>
</dbReference>
<reference evidence="2 3" key="1">
    <citation type="journal article" date="2017" name="Arch. Microbiol.">
        <title>Mariprofundus micogutta sp. nov., a novel iron-oxidizing zetaproteobacterium isolated from a deep-sea hydrothermal field at the Bayonnaise knoll of the Izu-Ogasawara arc, and a description of Mariprofundales ord. nov. and Zetaproteobacteria classis nov.</title>
        <authorList>
            <person name="Makita H."/>
            <person name="Tanaka E."/>
            <person name="Mitsunobu S."/>
            <person name="Miyazaki M."/>
            <person name="Nunoura T."/>
            <person name="Uematsu K."/>
            <person name="Takaki Y."/>
            <person name="Nishi S."/>
            <person name="Shimamura S."/>
            <person name="Takai K."/>
        </authorList>
    </citation>
    <scope>NUCLEOTIDE SEQUENCE [LARGE SCALE GENOMIC DNA]</scope>
    <source>
        <strain evidence="2 3">ET2</strain>
    </source>
</reference>
<dbReference type="CDD" id="cd00885">
    <property type="entry name" value="cinA"/>
    <property type="match status" value="1"/>
</dbReference>
<protein>
    <submittedName>
        <fullName evidence="2">NMN amidohydrolase-like protein YfaY</fullName>
    </submittedName>
</protein>
<evidence type="ECO:0000313" key="2">
    <source>
        <dbReference type="EMBL" id="GAV21068.1"/>
    </source>
</evidence>
<dbReference type="Pfam" id="PF00994">
    <property type="entry name" value="MoCF_biosynth"/>
    <property type="match status" value="1"/>
</dbReference>
<dbReference type="InterPro" id="IPR001453">
    <property type="entry name" value="MoaB/Mog_dom"/>
</dbReference>
<dbReference type="InterPro" id="IPR050101">
    <property type="entry name" value="CinA"/>
</dbReference>
<dbReference type="PANTHER" id="PTHR13939:SF0">
    <property type="entry name" value="NMN AMIDOHYDROLASE-LIKE PROTEIN YFAY"/>
    <property type="match status" value="1"/>
</dbReference>
<dbReference type="EMBL" id="BDFD01000020">
    <property type="protein sequence ID" value="GAV21068.1"/>
    <property type="molecule type" value="Genomic_DNA"/>
</dbReference>
<dbReference type="Proteomes" id="UP000231632">
    <property type="component" value="Unassembled WGS sequence"/>
</dbReference>
<dbReference type="STRING" id="1921010.MMIC_P2047"/>
<name>A0A1L8CQ80_9PROT</name>
<sequence>MKYQTAAMLVIGNEVLSGRTREANAYYAAGKLFEAGCKLAEVAIIPDDREAIISTLNRLRAEFDAVITSGGIGPTHDDITMESIAAAFGVELIEHSYIVQAMTEHFGVEGLNEGRRRMSRVPEGSRLIRCEKTIAPGAHIGNVFILAGVPYIFESQIDSILHRFGDKPYQRIEIEVELPESLFAKQLTDIQEQFADVEVGSYPGRCGPNPCGKICLSGQDAERLQQARNSVEQMLEKISTSQ</sequence>
<gene>
    <name evidence="2" type="ORF">MMIC_P2047</name>
</gene>
<dbReference type="SUPFAM" id="SSF53218">
    <property type="entry name" value="Molybdenum cofactor biosynthesis proteins"/>
    <property type="match status" value="1"/>
</dbReference>
<dbReference type="RefSeq" id="WP_072660376.1">
    <property type="nucleotide sequence ID" value="NZ_BDFD01000020.1"/>
</dbReference>
<dbReference type="AlphaFoldDB" id="A0A1L8CQ80"/>
<keyword evidence="2" id="KW-0378">Hydrolase</keyword>
<feature type="domain" description="MoaB/Mog" evidence="1">
    <location>
        <begin position="7"/>
        <end position="167"/>
    </location>
</feature>
<keyword evidence="3" id="KW-1185">Reference proteome</keyword>
<comment type="caution">
    <text evidence="2">The sequence shown here is derived from an EMBL/GenBank/DDBJ whole genome shotgun (WGS) entry which is preliminary data.</text>
</comment>
<dbReference type="InterPro" id="IPR036425">
    <property type="entry name" value="MoaB/Mog-like_dom_sf"/>
</dbReference>
<dbReference type="GO" id="GO:0016787">
    <property type="term" value="F:hydrolase activity"/>
    <property type="evidence" value="ECO:0007669"/>
    <property type="project" value="UniProtKB-KW"/>
</dbReference>
<evidence type="ECO:0000313" key="3">
    <source>
        <dbReference type="Proteomes" id="UP000231632"/>
    </source>
</evidence>
<dbReference type="InterPro" id="IPR056596">
    <property type="entry name" value="FLAD1_M"/>
</dbReference>
<dbReference type="OrthoDB" id="5288642at2"/>
<evidence type="ECO:0000259" key="1">
    <source>
        <dbReference type="SMART" id="SM00852"/>
    </source>
</evidence>
<dbReference type="PANTHER" id="PTHR13939">
    <property type="entry name" value="NICOTINAMIDE-NUCLEOTIDE AMIDOHYDROLASE PNCC"/>
    <property type="match status" value="1"/>
</dbReference>
<organism evidence="2 3">
    <name type="scientific">Mariprofundus micogutta</name>
    <dbReference type="NCBI Taxonomy" id="1921010"/>
    <lineage>
        <taxon>Bacteria</taxon>
        <taxon>Pseudomonadati</taxon>
        <taxon>Pseudomonadota</taxon>
        <taxon>Candidatius Mariprofundia</taxon>
        <taxon>Mariprofundales</taxon>
        <taxon>Mariprofundaceae</taxon>
        <taxon>Mariprofundus</taxon>
    </lineage>
</organism>
<dbReference type="SMART" id="SM00852">
    <property type="entry name" value="MoCF_biosynth"/>
    <property type="match status" value="1"/>
</dbReference>
<dbReference type="Pfam" id="PF24102">
    <property type="entry name" value="FLAD1_M"/>
    <property type="match status" value="1"/>
</dbReference>